<feature type="compositionally biased region" description="Gly residues" evidence="3">
    <location>
        <begin position="178"/>
        <end position="192"/>
    </location>
</feature>
<dbReference type="SUPFAM" id="SSF48452">
    <property type="entry name" value="TPR-like"/>
    <property type="match status" value="1"/>
</dbReference>
<dbReference type="GO" id="GO:0015035">
    <property type="term" value="F:protein-disulfide reductase activity"/>
    <property type="evidence" value="ECO:0007669"/>
    <property type="project" value="TreeGrafter"/>
</dbReference>
<dbReference type="SUPFAM" id="SSF52833">
    <property type="entry name" value="Thioredoxin-like"/>
    <property type="match status" value="1"/>
</dbReference>
<dbReference type="AlphaFoldDB" id="A0A255GER5"/>
<dbReference type="CDD" id="cd02956">
    <property type="entry name" value="ybbN"/>
    <property type="match status" value="1"/>
</dbReference>
<evidence type="ECO:0000256" key="1">
    <source>
        <dbReference type="ARBA" id="ARBA00008987"/>
    </source>
</evidence>
<dbReference type="Proteomes" id="UP000215896">
    <property type="component" value="Unassembled WGS sequence"/>
</dbReference>
<evidence type="ECO:0000313" key="5">
    <source>
        <dbReference type="EMBL" id="OYO14330.1"/>
    </source>
</evidence>
<dbReference type="Gene3D" id="3.40.30.10">
    <property type="entry name" value="Glutaredoxin"/>
    <property type="match status" value="1"/>
</dbReference>
<dbReference type="InterPro" id="IPR011990">
    <property type="entry name" value="TPR-like_helical_dom_sf"/>
</dbReference>
<dbReference type="Gene3D" id="1.25.40.10">
    <property type="entry name" value="Tetratricopeptide repeat domain"/>
    <property type="match status" value="1"/>
</dbReference>
<dbReference type="Pfam" id="PF00085">
    <property type="entry name" value="Thioredoxin"/>
    <property type="match status" value="1"/>
</dbReference>
<dbReference type="InterPro" id="IPR013766">
    <property type="entry name" value="Thioredoxin_domain"/>
</dbReference>
<accession>A0A255GER5</accession>
<organism evidence="5 6">
    <name type="scientific">Enemella evansiae</name>
    <dbReference type="NCBI Taxonomy" id="2016499"/>
    <lineage>
        <taxon>Bacteria</taxon>
        <taxon>Bacillati</taxon>
        <taxon>Actinomycetota</taxon>
        <taxon>Actinomycetes</taxon>
        <taxon>Propionibacteriales</taxon>
        <taxon>Propionibacteriaceae</taxon>
        <taxon>Enemella</taxon>
    </lineage>
</organism>
<dbReference type="GO" id="GO:0005737">
    <property type="term" value="C:cytoplasm"/>
    <property type="evidence" value="ECO:0007669"/>
    <property type="project" value="TreeGrafter"/>
</dbReference>
<dbReference type="PROSITE" id="PS51352">
    <property type="entry name" value="THIOREDOXIN_2"/>
    <property type="match status" value="1"/>
</dbReference>
<feature type="region of interest" description="Disordered" evidence="3">
    <location>
        <begin position="170"/>
        <end position="194"/>
    </location>
</feature>
<evidence type="ECO:0000259" key="4">
    <source>
        <dbReference type="PROSITE" id="PS51352"/>
    </source>
</evidence>
<comment type="caution">
    <text evidence="5">The sequence shown here is derived from an EMBL/GenBank/DDBJ whole genome shotgun (WGS) entry which is preliminary data.</text>
</comment>
<feature type="domain" description="Thioredoxin" evidence="4">
    <location>
        <begin position="32"/>
        <end position="160"/>
    </location>
</feature>
<keyword evidence="6" id="KW-1185">Reference proteome</keyword>
<dbReference type="PANTHER" id="PTHR45663:SF11">
    <property type="entry name" value="GEO12009P1"/>
    <property type="match status" value="1"/>
</dbReference>
<dbReference type="Pfam" id="PF14561">
    <property type="entry name" value="TPR_20"/>
    <property type="match status" value="1"/>
</dbReference>
<dbReference type="EMBL" id="NMVO01000012">
    <property type="protein sequence ID" value="OYO14330.1"/>
    <property type="molecule type" value="Genomic_DNA"/>
</dbReference>
<keyword evidence="2" id="KW-0676">Redox-active center</keyword>
<name>A0A255GER5_9ACTN</name>
<gene>
    <name evidence="5" type="ORF">CGZ94_06845</name>
</gene>
<protein>
    <submittedName>
        <fullName evidence="5">Co-chaperone YbbN</fullName>
    </submittedName>
</protein>
<dbReference type="InterPro" id="IPR036249">
    <property type="entry name" value="Thioredoxin-like_sf"/>
</dbReference>
<evidence type="ECO:0000313" key="6">
    <source>
        <dbReference type="Proteomes" id="UP000215896"/>
    </source>
</evidence>
<sequence length="328" mass="33457">MSLGLPVAARIGTMTAASFNRPGAIDLSGLKARASAGAPGAPGAPGGGGAGAYVMEVTDIAAFEQLLQRSMQYPVVVEFYSPRAQGSEQLSADLSALADEYAGKFLLVRVAAESAPDIAQALGIQAVPTVVAVIGGQLAPLFQGVQPKENIKQVLDQVLQAAAASGVMGKADPVGPAAGQGDGDGEEGGAGGIDPRFAAADEALEKGDFATARDEFDKVLAQSPGDAEALAGRAQAGLLDRSSKLDGSEIGKADAAPTDVDAQLAAADAELVGSDPEAAFGRLIETVRNTSGDDREKVRLRLLELFETLGNSNPVVLKFRRKLSTALF</sequence>
<dbReference type="PANTHER" id="PTHR45663">
    <property type="entry name" value="GEO12009P1"/>
    <property type="match status" value="1"/>
</dbReference>
<proteinExistence type="inferred from homology"/>
<dbReference type="GO" id="GO:0006950">
    <property type="term" value="P:response to stress"/>
    <property type="evidence" value="ECO:0007669"/>
    <property type="project" value="UniProtKB-ARBA"/>
</dbReference>
<reference evidence="5 6" key="1">
    <citation type="submission" date="2017-07" db="EMBL/GenBank/DDBJ databases">
        <title>Draft whole genome sequences of clinical Proprionibacteriaceae strains.</title>
        <authorList>
            <person name="Bernier A.-M."/>
            <person name="Bernard K."/>
            <person name="Domingo M.-C."/>
        </authorList>
    </citation>
    <scope>NUCLEOTIDE SEQUENCE [LARGE SCALE GENOMIC DNA]</scope>
    <source>
        <strain evidence="5 6">NML 030167</strain>
    </source>
</reference>
<evidence type="ECO:0000256" key="2">
    <source>
        <dbReference type="ARBA" id="ARBA00023284"/>
    </source>
</evidence>
<comment type="similarity">
    <text evidence="1">Belongs to the thioredoxin family.</text>
</comment>
<evidence type="ECO:0000256" key="3">
    <source>
        <dbReference type="SAM" id="MobiDB-lite"/>
    </source>
</evidence>